<keyword evidence="4 13" id="KW-0812">Transmembrane</keyword>
<dbReference type="PANTHER" id="PTHR10027">
    <property type="entry name" value="CALCIUM-ACTIVATED POTASSIUM CHANNEL ALPHA CHAIN"/>
    <property type="match status" value="1"/>
</dbReference>
<dbReference type="Proteomes" id="UP000195521">
    <property type="component" value="Unassembled WGS sequence"/>
</dbReference>
<dbReference type="EMBL" id="BDQF01000015">
    <property type="protein sequence ID" value="GAW83648.1"/>
    <property type="molecule type" value="Genomic_DNA"/>
</dbReference>
<reference evidence="17" key="1">
    <citation type="submission" date="2017-04" db="EMBL/GenBank/DDBJ databases">
        <title>Plasmodium gonderi genome.</title>
        <authorList>
            <person name="Arisue N."/>
            <person name="Honma H."/>
            <person name="Kawai S."/>
            <person name="Tougan T."/>
            <person name="Tanabe K."/>
            <person name="Horii T."/>
        </authorList>
    </citation>
    <scope>NUCLEOTIDE SEQUENCE [LARGE SCALE GENOMIC DNA]</scope>
    <source>
        <strain evidence="17">ATCC 30045</strain>
    </source>
</reference>
<dbReference type="InterPro" id="IPR013099">
    <property type="entry name" value="K_chnl_dom"/>
</dbReference>
<feature type="compositionally biased region" description="Basic and acidic residues" evidence="12">
    <location>
        <begin position="1498"/>
        <end position="1509"/>
    </location>
</feature>
<keyword evidence="2" id="KW-0813">Transport</keyword>
<feature type="compositionally biased region" description="Basic residues" evidence="12">
    <location>
        <begin position="1297"/>
        <end position="1309"/>
    </location>
</feature>
<evidence type="ECO:0000259" key="15">
    <source>
        <dbReference type="Pfam" id="PF22614"/>
    </source>
</evidence>
<accession>A0A1Y1JQ72</accession>
<evidence type="ECO:0000313" key="16">
    <source>
        <dbReference type="EMBL" id="GAW83648.1"/>
    </source>
</evidence>
<keyword evidence="6" id="KW-0630">Potassium</keyword>
<dbReference type="OrthoDB" id="433309at2759"/>
<organism evidence="16 17">
    <name type="scientific">Plasmodium gonderi</name>
    <dbReference type="NCBI Taxonomy" id="77519"/>
    <lineage>
        <taxon>Eukaryota</taxon>
        <taxon>Sar</taxon>
        <taxon>Alveolata</taxon>
        <taxon>Apicomplexa</taxon>
        <taxon>Aconoidasida</taxon>
        <taxon>Haemosporida</taxon>
        <taxon>Plasmodiidae</taxon>
        <taxon>Plasmodium</taxon>
        <taxon>Plasmodium (Plasmodium)</taxon>
    </lineage>
</organism>
<keyword evidence="3" id="KW-0633">Potassium transport</keyword>
<feature type="region of interest" description="Disordered" evidence="12">
    <location>
        <begin position="1665"/>
        <end position="1702"/>
    </location>
</feature>
<dbReference type="InterPro" id="IPR027359">
    <property type="entry name" value="Volt_channel_dom_sf"/>
</dbReference>
<dbReference type="SUPFAM" id="SSF81324">
    <property type="entry name" value="Voltage-gated potassium channels"/>
    <property type="match status" value="1"/>
</dbReference>
<feature type="compositionally biased region" description="Low complexity" evidence="12">
    <location>
        <begin position="1485"/>
        <end position="1497"/>
    </location>
</feature>
<keyword evidence="5" id="KW-0631">Potassium channel</keyword>
<feature type="compositionally biased region" description="Low complexity" evidence="12">
    <location>
        <begin position="975"/>
        <end position="995"/>
    </location>
</feature>
<proteinExistence type="predicted"/>
<dbReference type="InterPro" id="IPR047871">
    <property type="entry name" value="K_chnl_Slo-like"/>
</dbReference>
<evidence type="ECO:0000256" key="12">
    <source>
        <dbReference type="SAM" id="MobiDB-lite"/>
    </source>
</evidence>
<feature type="transmembrane region" description="Helical" evidence="13">
    <location>
        <begin position="622"/>
        <end position="641"/>
    </location>
</feature>
<dbReference type="OMA" id="ICPSIIY"/>
<feature type="transmembrane region" description="Helical" evidence="13">
    <location>
        <begin position="653"/>
        <end position="670"/>
    </location>
</feature>
<evidence type="ECO:0000256" key="13">
    <source>
        <dbReference type="SAM" id="Phobius"/>
    </source>
</evidence>
<evidence type="ECO:0000256" key="10">
    <source>
        <dbReference type="ARBA" id="ARBA00023303"/>
    </source>
</evidence>
<evidence type="ECO:0000256" key="1">
    <source>
        <dbReference type="ARBA" id="ARBA00004141"/>
    </source>
</evidence>
<dbReference type="PANTHER" id="PTHR10027:SF10">
    <property type="entry name" value="SLOWPOKE 2, ISOFORM D"/>
    <property type="match status" value="1"/>
</dbReference>
<keyword evidence="10 16" id="KW-0407">Ion channel</keyword>
<dbReference type="Pfam" id="PF07885">
    <property type="entry name" value="Ion_trans_2"/>
    <property type="match status" value="1"/>
</dbReference>
<comment type="subcellular location">
    <subcellularLocation>
        <location evidence="1">Membrane</location>
        <topology evidence="1">Multi-pass membrane protein</topology>
    </subcellularLocation>
</comment>
<feature type="compositionally biased region" description="Basic residues" evidence="12">
    <location>
        <begin position="1433"/>
        <end position="1453"/>
    </location>
</feature>
<feature type="transmembrane region" description="Helical" evidence="13">
    <location>
        <begin position="497"/>
        <end position="520"/>
    </location>
</feature>
<feature type="compositionally biased region" description="Basic and acidic residues" evidence="12">
    <location>
        <begin position="1274"/>
        <end position="1296"/>
    </location>
</feature>
<evidence type="ECO:0000259" key="14">
    <source>
        <dbReference type="Pfam" id="PF07885"/>
    </source>
</evidence>
<keyword evidence="9 13" id="KW-0472">Membrane</keyword>
<dbReference type="Gene3D" id="1.20.120.350">
    <property type="entry name" value="Voltage-gated potassium channels. Chain C"/>
    <property type="match status" value="1"/>
</dbReference>
<evidence type="ECO:0000256" key="4">
    <source>
        <dbReference type="ARBA" id="ARBA00022692"/>
    </source>
</evidence>
<dbReference type="InterPro" id="IPR003148">
    <property type="entry name" value="RCK_N"/>
</dbReference>
<evidence type="ECO:0000256" key="3">
    <source>
        <dbReference type="ARBA" id="ARBA00022538"/>
    </source>
</evidence>
<feature type="compositionally biased region" description="Basic and acidic residues" evidence="12">
    <location>
        <begin position="1323"/>
        <end position="1335"/>
    </location>
</feature>
<protein>
    <submittedName>
        <fullName evidence="16">Potassium channel</fullName>
    </submittedName>
</protein>
<name>A0A1Y1JQ72_PLAGO</name>
<evidence type="ECO:0000256" key="6">
    <source>
        <dbReference type="ARBA" id="ARBA00022958"/>
    </source>
</evidence>
<feature type="transmembrane region" description="Helical" evidence="13">
    <location>
        <begin position="454"/>
        <end position="476"/>
    </location>
</feature>
<feature type="region of interest" description="Disordered" evidence="12">
    <location>
        <begin position="124"/>
        <end position="157"/>
    </location>
</feature>
<feature type="transmembrane region" description="Helical" evidence="13">
    <location>
        <begin position="25"/>
        <end position="44"/>
    </location>
</feature>
<feature type="transmembrane region" description="Helical" evidence="13">
    <location>
        <begin position="526"/>
        <end position="546"/>
    </location>
</feature>
<evidence type="ECO:0000256" key="2">
    <source>
        <dbReference type="ARBA" id="ARBA00022448"/>
    </source>
</evidence>
<evidence type="ECO:0000256" key="8">
    <source>
        <dbReference type="ARBA" id="ARBA00023065"/>
    </source>
</evidence>
<feature type="compositionally biased region" description="Polar residues" evidence="12">
    <location>
        <begin position="1082"/>
        <end position="1092"/>
    </location>
</feature>
<evidence type="ECO:0000256" key="7">
    <source>
        <dbReference type="ARBA" id="ARBA00022989"/>
    </source>
</evidence>
<feature type="compositionally biased region" description="Basic and acidic residues" evidence="12">
    <location>
        <begin position="1061"/>
        <end position="1077"/>
    </location>
</feature>
<gene>
    <name evidence="16" type="ORF">PGO_144460</name>
</gene>
<dbReference type="GO" id="GO:0016020">
    <property type="term" value="C:membrane"/>
    <property type="evidence" value="ECO:0007669"/>
    <property type="project" value="UniProtKB-SubCell"/>
</dbReference>
<evidence type="ECO:0000256" key="11">
    <source>
        <dbReference type="ARBA" id="ARBA00034430"/>
    </source>
</evidence>
<feature type="domain" description="Potassium channel" evidence="14">
    <location>
        <begin position="600"/>
        <end position="677"/>
    </location>
</feature>
<dbReference type="Pfam" id="PF22614">
    <property type="entry name" value="Slo-like_RCK"/>
    <property type="match status" value="1"/>
</dbReference>
<feature type="compositionally biased region" description="Polar residues" evidence="12">
    <location>
        <begin position="1023"/>
        <end position="1034"/>
    </location>
</feature>
<dbReference type="Gene3D" id="1.10.287.70">
    <property type="match status" value="1"/>
</dbReference>
<comment type="caution">
    <text evidence="16">The sequence shown here is derived from an EMBL/GenBank/DDBJ whole genome shotgun (WGS) entry which is preliminary data.</text>
</comment>
<dbReference type="GeneID" id="39750394"/>
<sequence>MLCLLIVILILYASIDISTNYGPVIIVYIIVLEFGSMLISYILLQFPFFYRILKNIFTRARNINKYSHQYKPFYYDSPSNSDDKDSISIERGKKKRRNTFALFTINRNNNKRYSVKNLFMGYNKSKREKKEKKNDKPDDSDRLANGLLTNVGSGQSKMQKNENNILTTIGKNRNNDDNGNNYKRQSIYLDDCNMWMNSDMKKVNKKKNFNFSKSLSFNINLNEDNDMMLKDSASFSNIKIFLGHRSSKFVPSKSKIKSIKSSIYNKYVPLTFTSSYKNNMVTQFLKAHTENIQSGSSEYTSSCSEEEVGFNKNRYKKVCIQKCEEKRNNGKKMEISDQKKEEDEHFQKRMICKEIKSHSKEGLDIRSNLYTAKSAILFSNKKKKRKYQYEKLIRGRTRYFRRMKCLNKIKKLFYFFINYNMKSSKTRNNLFLFFRGISLYIKHQFVHYMSYEPVWIIAILIRIVMWCIVWLWAASYMERKPKNYQITEWNMKNVPSLYGYIECTFQWCGVFDYFFGLYFTNNKLKYIFSFFSLIDFITTPVSSLIMNFMCENKYSQNYWFLILGPLRFLRLVRAESTISSCFFWLSDVKIIIIGIIILALAILFTFSGIMYILEAPDIERDFVTPLDFIYFGVITMSTVGYGDYTPVTPAGKYLTMFIIITCISFVGAQFKRLKEAMFSPKTIMGIIPKQDDDYILILGPVSPTQLLYICKAINNSFPNSVESIFLFTPLPVIIYRFVYGSIVKNTNIKVCINGGNECFICPSIIYDAVINARALYILNNVDSEKYTLQNQQIFLASNNLNFNNNDQSQRISSNDIIHNNIINKFNGEKTKKWKYSDIFSEYKNEINKNNMHNLEMNMNINDSHFVKERDDQECLLRFIGTYNICNTLIPITLQLSNNTYEELIKSMNVYNYLSMEELKYALLAKSINCKGLFFLIINFFYKPKAVKSLKKYIIDLKLLMYNRILKRKNREKMNNAAGNNINSSSEMSSSASGMSFNAMDSDIRPMKKSKNPRGNTFRDRQPGTFNRRSAVQRGSQKRRNKEEKDKKSDKKKGKNKINNSEMDKTEMKETEMQEVNRKGVNASHSDMQQTRQSSSSESEGEKKNKVIESKENIDSIYQNGMFLLKSMEEVDVSHSPSYRNYYHMLERVSLNMYYYLEGLKYNIYRFQFPECMRGFLFQTATEYLYQKYSAFLIGIITINKEIFLNPSDYIIGEENKFYYTSAFSGIILTTSLDNLIKLSSIKNISKKVYEYNDRRISERFHLTTKSVPPRSRHKGEQEQKEEGMHHSCDNENDAREKGKKKTYSKRGKVNFRQNDDESITSPDVDHKGEENHNDNNGENNRVCKNNREEDDPKEGKKRGRRTSDPEEGIIRRKSNLFYNFILGIYEIDNYISAYRDIFTDKNKPLLLVCGWPDNIHMFLKHLQMRFGSCLRHKGKKMRRCKQNRNRNRNRKQKQNQNQNQEHDQKQNQKQKQRNYHTDACSNGESSSGHGDCSSSSEDSGRDSVLENKMRRNKKKIRMEMKYNMIILSLHVPKFNYENDIFNFSDSVAFIRGSALNSTNLIQAGLFYAKRLVIFNANHSLFIDKDAYRIDNEVIIIKNIIYQLYNTVLKNKYNYLNLIKKIFKKEFKDENINEKVFSTNMSHQLNEMIKVTTCSSSLFTTSCASSPTTSSASSSDRSPISSNTSSSNYSSSNRSSNSSSYIQQRGGRRMLNIFNTNRNPYLICLIKNSESLEYIDGSINLSYENYNDNEKMNKIWENCGEYIYTFELVSANIFVDEMLHNLVSFSLPISKYAIEYSVIYSLLGIDINEYSKNAKAFHQNLKLSTGQVSLIPIPSYFYKKSFYKCFSYFLHNKQCLCIGILRYMDISPLSRKSRKLFVLSCPSRTMKIEQDDQAYVISNITK</sequence>
<dbReference type="GO" id="GO:0005267">
    <property type="term" value="F:potassium channel activity"/>
    <property type="evidence" value="ECO:0007669"/>
    <property type="project" value="UniProtKB-KW"/>
</dbReference>
<feature type="compositionally biased region" description="Basic and acidic residues" evidence="12">
    <location>
        <begin position="131"/>
        <end position="142"/>
    </location>
</feature>
<feature type="compositionally biased region" description="Polar residues" evidence="12">
    <location>
        <begin position="147"/>
        <end position="157"/>
    </location>
</feature>
<comment type="catalytic activity">
    <reaction evidence="11">
        <text>K(+)(in) = K(+)(out)</text>
        <dbReference type="Rhea" id="RHEA:29463"/>
        <dbReference type="ChEBI" id="CHEBI:29103"/>
    </reaction>
</comment>
<feature type="region of interest" description="Disordered" evidence="12">
    <location>
        <begin position="975"/>
        <end position="1107"/>
    </location>
</feature>
<dbReference type="RefSeq" id="XP_028546237.1">
    <property type="nucleotide sequence ID" value="XM_028690436.1"/>
</dbReference>
<evidence type="ECO:0000256" key="5">
    <source>
        <dbReference type="ARBA" id="ARBA00022826"/>
    </source>
</evidence>
<keyword evidence="17" id="KW-1185">Reference proteome</keyword>
<feature type="domain" description="RCK N-terminal" evidence="15">
    <location>
        <begin position="1517"/>
        <end position="1604"/>
    </location>
</feature>
<evidence type="ECO:0000256" key="9">
    <source>
        <dbReference type="ARBA" id="ARBA00023136"/>
    </source>
</evidence>
<evidence type="ECO:0000313" key="17">
    <source>
        <dbReference type="Proteomes" id="UP000195521"/>
    </source>
</evidence>
<feature type="region of interest" description="Disordered" evidence="12">
    <location>
        <begin position="1433"/>
        <end position="1512"/>
    </location>
</feature>
<feature type="transmembrane region" description="Helical" evidence="13">
    <location>
        <begin position="591"/>
        <end position="613"/>
    </location>
</feature>
<keyword evidence="7 13" id="KW-1133">Transmembrane helix</keyword>
<keyword evidence="8" id="KW-0406">Ion transport</keyword>
<feature type="region of interest" description="Disordered" evidence="12">
    <location>
        <begin position="1260"/>
        <end position="1366"/>
    </location>
</feature>
<feature type="compositionally biased region" description="Low complexity" evidence="12">
    <location>
        <begin position="1665"/>
        <end position="1701"/>
    </location>
</feature>